<feature type="repeat" description="ANK" evidence="3">
    <location>
        <begin position="241"/>
        <end position="266"/>
    </location>
</feature>
<feature type="repeat" description="ANK" evidence="3">
    <location>
        <begin position="142"/>
        <end position="174"/>
    </location>
</feature>
<feature type="repeat" description="ANK" evidence="3">
    <location>
        <begin position="175"/>
        <end position="207"/>
    </location>
</feature>
<dbReference type="PANTHER" id="PTHR23206:SF7">
    <property type="entry name" value="PROTEIN KINASE DOMAIN-CONTAINING PROTEIN"/>
    <property type="match status" value="1"/>
</dbReference>
<dbReference type="PROSITE" id="PS50297">
    <property type="entry name" value="ANK_REP_REGION"/>
    <property type="match status" value="4"/>
</dbReference>
<dbReference type="PROSITE" id="PS50088">
    <property type="entry name" value="ANK_REPEAT"/>
    <property type="match status" value="6"/>
</dbReference>
<evidence type="ECO:0000256" key="2">
    <source>
        <dbReference type="ARBA" id="ARBA00023043"/>
    </source>
</evidence>
<dbReference type="SMART" id="SM00248">
    <property type="entry name" value="ANK"/>
    <property type="match status" value="8"/>
</dbReference>
<keyword evidence="2 3" id="KW-0040">ANK repeat</keyword>
<dbReference type="InterPro" id="IPR051631">
    <property type="entry name" value="Ankyrin-KH/SAM_domain"/>
</dbReference>
<dbReference type="SUPFAM" id="SSF48403">
    <property type="entry name" value="Ankyrin repeat"/>
    <property type="match status" value="1"/>
</dbReference>
<keyword evidence="1" id="KW-0677">Repeat</keyword>
<proteinExistence type="predicted"/>
<dbReference type="Pfam" id="PF12796">
    <property type="entry name" value="Ank_2"/>
    <property type="match status" value="2"/>
</dbReference>
<dbReference type="WBParaSite" id="TTAC_0000411601-mRNA-1">
    <property type="protein sequence ID" value="TTAC_0000411601-mRNA-1"/>
    <property type="gene ID" value="TTAC_0000411601"/>
</dbReference>
<feature type="repeat" description="ANK" evidence="3">
    <location>
        <begin position="108"/>
        <end position="140"/>
    </location>
</feature>
<dbReference type="Gene3D" id="1.25.40.20">
    <property type="entry name" value="Ankyrin repeat-containing domain"/>
    <property type="match status" value="2"/>
</dbReference>
<sequence length="266" mass="28587">LVTKRSESSPVALAKAIHNNDVAKVQYLLRRGANPNVFGEDDSTTPLIEAAIRGYADVMEILLLHGASPSLTDMSYNTALHWAIANCHMDCVVLLLDFGSALETPNERLRTPLMQAAFYGHSKIARYLIDRGAQTDRSLNPKDESALTIACERGDIETAKILLQAGESSNNRGKELHIALAKAAQNGYLELVKLLLDGGADVNGCEDSIEAPIFAAVRSDNLAILGLLADHHVNINVRNEDGYTPLMVAVMTGSLSVLAALLNSGK</sequence>
<feature type="repeat" description="ANK" evidence="3">
    <location>
        <begin position="42"/>
        <end position="74"/>
    </location>
</feature>
<dbReference type="InterPro" id="IPR002110">
    <property type="entry name" value="Ankyrin_rpt"/>
</dbReference>
<accession>A0A0R3WTM6</accession>
<evidence type="ECO:0000256" key="1">
    <source>
        <dbReference type="ARBA" id="ARBA00022737"/>
    </source>
</evidence>
<evidence type="ECO:0000256" key="3">
    <source>
        <dbReference type="PROSITE-ProRule" id="PRU00023"/>
    </source>
</evidence>
<reference evidence="4" key="1">
    <citation type="submission" date="2017-02" db="UniProtKB">
        <authorList>
            <consortium name="WormBaseParasite"/>
        </authorList>
    </citation>
    <scope>IDENTIFICATION</scope>
</reference>
<dbReference type="GO" id="GO:0045087">
    <property type="term" value="P:innate immune response"/>
    <property type="evidence" value="ECO:0007669"/>
    <property type="project" value="TreeGrafter"/>
</dbReference>
<dbReference type="Pfam" id="PF13637">
    <property type="entry name" value="Ank_4"/>
    <property type="match status" value="1"/>
</dbReference>
<dbReference type="PANTHER" id="PTHR23206">
    <property type="entry name" value="MASK PROTEIN"/>
    <property type="match status" value="1"/>
</dbReference>
<dbReference type="InterPro" id="IPR036770">
    <property type="entry name" value="Ankyrin_rpt-contain_sf"/>
</dbReference>
<feature type="repeat" description="ANK" evidence="3">
    <location>
        <begin position="75"/>
        <end position="107"/>
    </location>
</feature>
<organism evidence="4">
    <name type="scientific">Hydatigena taeniaeformis</name>
    <name type="common">Feline tapeworm</name>
    <name type="synonym">Taenia taeniaeformis</name>
    <dbReference type="NCBI Taxonomy" id="6205"/>
    <lineage>
        <taxon>Eukaryota</taxon>
        <taxon>Metazoa</taxon>
        <taxon>Spiralia</taxon>
        <taxon>Lophotrochozoa</taxon>
        <taxon>Platyhelminthes</taxon>
        <taxon>Cestoda</taxon>
        <taxon>Eucestoda</taxon>
        <taxon>Cyclophyllidea</taxon>
        <taxon>Taeniidae</taxon>
        <taxon>Hydatigera</taxon>
    </lineage>
</organism>
<protein>
    <submittedName>
        <fullName evidence="4">ANK_REP_REGION domain-containing protein</fullName>
    </submittedName>
</protein>
<dbReference type="GO" id="GO:0005737">
    <property type="term" value="C:cytoplasm"/>
    <property type="evidence" value="ECO:0007669"/>
    <property type="project" value="TreeGrafter"/>
</dbReference>
<dbReference type="STRING" id="6205.A0A0R3WTM6"/>
<dbReference type="AlphaFoldDB" id="A0A0R3WTM6"/>
<evidence type="ECO:0000313" key="4">
    <source>
        <dbReference type="WBParaSite" id="TTAC_0000411601-mRNA-1"/>
    </source>
</evidence>
<name>A0A0R3WTM6_HYDTA</name>